<evidence type="ECO:0000313" key="2">
    <source>
        <dbReference type="EMBL" id="MEE2566259.1"/>
    </source>
</evidence>
<organism evidence="2 3">
    <name type="scientific">Hyphobacterium marinum</name>
    <dbReference type="NCBI Taxonomy" id="3116574"/>
    <lineage>
        <taxon>Bacteria</taxon>
        <taxon>Pseudomonadati</taxon>
        <taxon>Pseudomonadota</taxon>
        <taxon>Alphaproteobacteria</taxon>
        <taxon>Maricaulales</taxon>
        <taxon>Maricaulaceae</taxon>
        <taxon>Hyphobacterium</taxon>
    </lineage>
</organism>
<sequence length="119" mass="14146">MRHPHRDRARALRRQSTEAERCLWRYLRNRQCLGRKFRRQFPIGPYIADFACPDAMLIIEADGGQHSADKTKDARRTTFLENKGWTVLRFWNNDILAHTEGVFEVIRDWLRAKSIDHPV</sequence>
<dbReference type="InterPro" id="IPR007569">
    <property type="entry name" value="DUF559"/>
</dbReference>
<accession>A0ABU7LXK0</accession>
<dbReference type="PANTHER" id="PTHR38590">
    <property type="entry name" value="BLL0828 PROTEIN"/>
    <property type="match status" value="1"/>
</dbReference>
<dbReference type="SUPFAM" id="SSF52980">
    <property type="entry name" value="Restriction endonuclease-like"/>
    <property type="match status" value="1"/>
</dbReference>
<dbReference type="InterPro" id="IPR047216">
    <property type="entry name" value="Endonuclease_DUF559_bact"/>
</dbReference>
<gene>
    <name evidence="2" type="ORF">V0U35_06155</name>
</gene>
<keyword evidence="3" id="KW-1185">Reference proteome</keyword>
<feature type="domain" description="DUF559" evidence="1">
    <location>
        <begin position="6"/>
        <end position="109"/>
    </location>
</feature>
<dbReference type="EMBL" id="JAZDRO010000002">
    <property type="protein sequence ID" value="MEE2566259.1"/>
    <property type="molecule type" value="Genomic_DNA"/>
</dbReference>
<protein>
    <submittedName>
        <fullName evidence="2">DUF559 domain-containing protein</fullName>
    </submittedName>
</protein>
<comment type="caution">
    <text evidence="2">The sequence shown here is derived from an EMBL/GenBank/DDBJ whole genome shotgun (WGS) entry which is preliminary data.</text>
</comment>
<reference evidence="2 3" key="1">
    <citation type="submission" date="2024-01" db="EMBL/GenBank/DDBJ databases">
        <title>Hyphobacterium bacterium isolated from marine sediment.</title>
        <authorList>
            <person name="Zhao S."/>
        </authorList>
    </citation>
    <scope>NUCLEOTIDE SEQUENCE [LARGE SCALE GENOMIC DNA]</scope>
    <source>
        <strain evidence="2 3">Y60-23</strain>
    </source>
</reference>
<evidence type="ECO:0000313" key="3">
    <source>
        <dbReference type="Proteomes" id="UP001310692"/>
    </source>
</evidence>
<dbReference type="RefSeq" id="WP_330195799.1">
    <property type="nucleotide sequence ID" value="NZ_JAZDRO010000002.1"/>
</dbReference>
<dbReference type="InterPro" id="IPR011335">
    <property type="entry name" value="Restrct_endonuc-II-like"/>
</dbReference>
<name>A0ABU7LXK0_9PROT</name>
<dbReference type="CDD" id="cd01038">
    <property type="entry name" value="Endonuclease_DUF559"/>
    <property type="match status" value="1"/>
</dbReference>
<evidence type="ECO:0000259" key="1">
    <source>
        <dbReference type="Pfam" id="PF04480"/>
    </source>
</evidence>
<proteinExistence type="predicted"/>
<dbReference type="Gene3D" id="3.40.960.10">
    <property type="entry name" value="VSR Endonuclease"/>
    <property type="match status" value="1"/>
</dbReference>
<dbReference type="Proteomes" id="UP001310692">
    <property type="component" value="Unassembled WGS sequence"/>
</dbReference>
<dbReference type="PANTHER" id="PTHR38590:SF1">
    <property type="entry name" value="BLL0828 PROTEIN"/>
    <property type="match status" value="1"/>
</dbReference>
<dbReference type="Pfam" id="PF04480">
    <property type="entry name" value="DUF559"/>
    <property type="match status" value="1"/>
</dbReference>